<gene>
    <name evidence="2" type="ORF">EVAR_26900_1</name>
</gene>
<organism evidence="2 3">
    <name type="scientific">Eumeta variegata</name>
    <name type="common">Bagworm moth</name>
    <name type="synonym">Eumeta japonica</name>
    <dbReference type="NCBI Taxonomy" id="151549"/>
    <lineage>
        <taxon>Eukaryota</taxon>
        <taxon>Metazoa</taxon>
        <taxon>Ecdysozoa</taxon>
        <taxon>Arthropoda</taxon>
        <taxon>Hexapoda</taxon>
        <taxon>Insecta</taxon>
        <taxon>Pterygota</taxon>
        <taxon>Neoptera</taxon>
        <taxon>Endopterygota</taxon>
        <taxon>Lepidoptera</taxon>
        <taxon>Glossata</taxon>
        <taxon>Ditrysia</taxon>
        <taxon>Tineoidea</taxon>
        <taxon>Psychidae</taxon>
        <taxon>Oiketicinae</taxon>
        <taxon>Eumeta</taxon>
    </lineage>
</organism>
<accession>A0A4C1VRQ4</accession>
<dbReference type="Proteomes" id="UP000299102">
    <property type="component" value="Unassembled WGS sequence"/>
</dbReference>
<reference evidence="2 3" key="1">
    <citation type="journal article" date="2019" name="Commun. Biol.">
        <title>The bagworm genome reveals a unique fibroin gene that provides high tensile strength.</title>
        <authorList>
            <person name="Kono N."/>
            <person name="Nakamura H."/>
            <person name="Ohtoshi R."/>
            <person name="Tomita M."/>
            <person name="Numata K."/>
            <person name="Arakawa K."/>
        </authorList>
    </citation>
    <scope>NUCLEOTIDE SEQUENCE [LARGE SCALE GENOMIC DNA]</scope>
</reference>
<proteinExistence type="predicted"/>
<comment type="caution">
    <text evidence="2">The sequence shown here is derived from an EMBL/GenBank/DDBJ whole genome shotgun (WGS) entry which is preliminary data.</text>
</comment>
<evidence type="ECO:0000256" key="1">
    <source>
        <dbReference type="SAM" id="MobiDB-lite"/>
    </source>
</evidence>
<evidence type="ECO:0000313" key="3">
    <source>
        <dbReference type="Proteomes" id="UP000299102"/>
    </source>
</evidence>
<evidence type="ECO:0000313" key="2">
    <source>
        <dbReference type="EMBL" id="GBP41778.1"/>
    </source>
</evidence>
<keyword evidence="3" id="KW-1185">Reference proteome</keyword>
<protein>
    <submittedName>
        <fullName evidence="2">Uncharacterized protein</fullName>
    </submittedName>
</protein>
<name>A0A4C1VRQ4_EUMVA</name>
<dbReference type="EMBL" id="BGZK01000406">
    <property type="protein sequence ID" value="GBP41778.1"/>
    <property type="molecule type" value="Genomic_DNA"/>
</dbReference>
<sequence>MLISLTHYSGRGSAFDSESDRDLSGFPFSSRSQSWFHSQLRSRFPPRLNFNHAIDSYVSLTLDFDVEPVRDSYPFRPRLSIQLRITLAISIPLTVTISIWMKP</sequence>
<dbReference type="AlphaFoldDB" id="A0A4C1VRQ4"/>
<feature type="region of interest" description="Disordered" evidence="1">
    <location>
        <begin position="1"/>
        <end position="23"/>
    </location>
</feature>